<dbReference type="PANTHER" id="PTHR43874">
    <property type="entry name" value="TWO-COMPONENT RESPONSE REGULATOR"/>
    <property type="match status" value="1"/>
</dbReference>
<dbReference type="AlphaFoldDB" id="A0A8K0HMU6"/>
<dbReference type="SUPFAM" id="SSF52172">
    <property type="entry name" value="CheY-like"/>
    <property type="match status" value="1"/>
</dbReference>
<dbReference type="Proteomes" id="UP000796880">
    <property type="component" value="Unassembled WGS sequence"/>
</dbReference>
<dbReference type="PANTHER" id="PTHR43874:SF1">
    <property type="entry name" value="TWO-COMPONENT RESPONSE REGULATOR-LIKE APRR1"/>
    <property type="match status" value="1"/>
</dbReference>
<comment type="caution">
    <text evidence="4">Lacks conserved residue(s) required for the propagation of feature annotation.</text>
</comment>
<organism evidence="6 7">
    <name type="scientific">Rhamnella rubrinervis</name>
    <dbReference type="NCBI Taxonomy" id="2594499"/>
    <lineage>
        <taxon>Eukaryota</taxon>
        <taxon>Viridiplantae</taxon>
        <taxon>Streptophyta</taxon>
        <taxon>Embryophyta</taxon>
        <taxon>Tracheophyta</taxon>
        <taxon>Spermatophyta</taxon>
        <taxon>Magnoliopsida</taxon>
        <taxon>eudicotyledons</taxon>
        <taxon>Gunneridae</taxon>
        <taxon>Pentapetalae</taxon>
        <taxon>rosids</taxon>
        <taxon>fabids</taxon>
        <taxon>Rosales</taxon>
        <taxon>Rhamnaceae</taxon>
        <taxon>rhamnoid group</taxon>
        <taxon>Rhamneae</taxon>
        <taxon>Rhamnella</taxon>
    </lineage>
</organism>
<evidence type="ECO:0000256" key="1">
    <source>
        <dbReference type="ARBA" id="ARBA00023012"/>
    </source>
</evidence>
<dbReference type="InterPro" id="IPR011006">
    <property type="entry name" value="CheY-like_superfamily"/>
</dbReference>
<evidence type="ECO:0000256" key="4">
    <source>
        <dbReference type="PROSITE-ProRule" id="PRU00169"/>
    </source>
</evidence>
<keyword evidence="3" id="KW-0804">Transcription</keyword>
<evidence type="ECO:0000313" key="7">
    <source>
        <dbReference type="Proteomes" id="UP000796880"/>
    </source>
</evidence>
<dbReference type="Gene3D" id="3.40.50.2300">
    <property type="match status" value="1"/>
</dbReference>
<evidence type="ECO:0000256" key="3">
    <source>
        <dbReference type="ARBA" id="ARBA00023163"/>
    </source>
</evidence>
<dbReference type="EMBL" id="VOIH02000002">
    <property type="protein sequence ID" value="KAF3455365.1"/>
    <property type="molecule type" value="Genomic_DNA"/>
</dbReference>
<comment type="caution">
    <text evidence="6">The sequence shown here is derived from an EMBL/GenBank/DDBJ whole genome shotgun (WGS) entry which is preliminary data.</text>
</comment>
<keyword evidence="2" id="KW-0805">Transcription regulation</keyword>
<protein>
    <recommendedName>
        <fullName evidence="5">Response regulatory domain-containing protein</fullName>
    </recommendedName>
</protein>
<feature type="domain" description="Response regulatory" evidence="5">
    <location>
        <begin position="20"/>
        <end position="103"/>
    </location>
</feature>
<name>A0A8K0HMU6_9ROSA</name>
<dbReference type="InterPro" id="IPR045279">
    <property type="entry name" value="ARR-like"/>
</dbReference>
<sequence>MSNNSSKPYGGTSVDRSKLKILLCDHDSESSQEVFNLLNKCCYQVISVSSAVEVVNALNSEGLYIDLIQAGVDLPVDTSMKMLKYIMHNKNFRYIPVISKTII</sequence>
<reference evidence="6" key="1">
    <citation type="submission" date="2020-03" db="EMBL/GenBank/DDBJ databases">
        <title>A high-quality chromosome-level genome assembly of a woody plant with both climbing and erect habits, Rhamnella rubrinervis.</title>
        <authorList>
            <person name="Lu Z."/>
            <person name="Yang Y."/>
            <person name="Zhu X."/>
            <person name="Sun Y."/>
        </authorList>
    </citation>
    <scope>NUCLEOTIDE SEQUENCE</scope>
    <source>
        <strain evidence="6">BYM</strain>
        <tissue evidence="6">Leaf</tissue>
    </source>
</reference>
<dbReference type="GO" id="GO:0009736">
    <property type="term" value="P:cytokinin-activated signaling pathway"/>
    <property type="evidence" value="ECO:0007669"/>
    <property type="project" value="InterPro"/>
</dbReference>
<keyword evidence="1" id="KW-0902">Two-component regulatory system</keyword>
<evidence type="ECO:0000256" key="2">
    <source>
        <dbReference type="ARBA" id="ARBA00023015"/>
    </source>
</evidence>
<gene>
    <name evidence="6" type="ORF">FNV43_RR05816</name>
</gene>
<dbReference type="GO" id="GO:0000160">
    <property type="term" value="P:phosphorelay signal transduction system"/>
    <property type="evidence" value="ECO:0007669"/>
    <property type="project" value="UniProtKB-KW"/>
</dbReference>
<dbReference type="InterPro" id="IPR001789">
    <property type="entry name" value="Sig_transdc_resp-reg_receiver"/>
</dbReference>
<proteinExistence type="predicted"/>
<evidence type="ECO:0000259" key="5">
    <source>
        <dbReference type="PROSITE" id="PS50110"/>
    </source>
</evidence>
<evidence type="ECO:0000313" key="6">
    <source>
        <dbReference type="EMBL" id="KAF3455365.1"/>
    </source>
</evidence>
<dbReference type="PROSITE" id="PS50110">
    <property type="entry name" value="RESPONSE_REGULATORY"/>
    <property type="match status" value="1"/>
</dbReference>
<accession>A0A8K0HMU6</accession>
<dbReference type="OrthoDB" id="60033at2759"/>
<keyword evidence="7" id="KW-1185">Reference proteome</keyword>